<keyword evidence="4" id="KW-1185">Reference proteome</keyword>
<sequence length="419" mass="47200">MKRKVLVVAHGHPDFSKGGAEIAAYTLFQELNRRDDCEAWLLAANGIAGLQHTGTPFSARPREREMLFAGGTDYFLFSANNLSHLTQDFAELLRHIQPDVVHFHHYAVVGIEMLRVVRNTLPNAVIVLTLHEFLAICNRNGQMLKSNGSLCRNAEADPAECHACMPGRSPQDYFLRRQYIRSFFALVDQFVAPSQFLKERYVTWGLPSDRISVIENGQPSQPMPHASGTRASTATAHRFAFFGQITPYKGLEVLLQAFSQLPKADQKLARLDIFGGGQEMFEKEFQSRIEQHLESAHRNVQYRGRYAPEDFGRLVATVDWVIVPSIWWENSPLVIQEARLHSKPVICGDIGGMAEKVRHGHDGLHFQTGSAAALAETLQRCLHEPDLWGRLQSGIQAPPSIEMTADDLNRLYARRHQRA</sequence>
<evidence type="ECO:0000313" key="3">
    <source>
        <dbReference type="EMBL" id="SHG85642.1"/>
    </source>
</evidence>
<dbReference type="CDD" id="cd03823">
    <property type="entry name" value="GT4_ExpE7-like"/>
    <property type="match status" value="1"/>
</dbReference>
<dbReference type="InterPro" id="IPR028098">
    <property type="entry name" value="Glyco_trans_4-like_N"/>
</dbReference>
<dbReference type="SUPFAM" id="SSF53756">
    <property type="entry name" value="UDP-Glycosyltransferase/glycogen phosphorylase"/>
    <property type="match status" value="1"/>
</dbReference>
<dbReference type="Pfam" id="PF13439">
    <property type="entry name" value="Glyco_transf_4"/>
    <property type="match status" value="1"/>
</dbReference>
<evidence type="ECO:0000259" key="2">
    <source>
        <dbReference type="Pfam" id="PF13439"/>
    </source>
</evidence>
<dbReference type="Pfam" id="PF00534">
    <property type="entry name" value="Glycos_transf_1"/>
    <property type="match status" value="1"/>
</dbReference>
<proteinExistence type="predicted"/>
<dbReference type="GO" id="GO:0016757">
    <property type="term" value="F:glycosyltransferase activity"/>
    <property type="evidence" value="ECO:0007669"/>
    <property type="project" value="InterPro"/>
</dbReference>
<gene>
    <name evidence="3" type="ORF">SAMN04488068_1683</name>
</gene>
<dbReference type="STRING" id="490188.SAMN04488068_1683"/>
<dbReference type="PANTHER" id="PTHR12526:SF635">
    <property type="entry name" value="GLYCOSYL TRANSFERASE GROUP 1"/>
    <property type="match status" value="1"/>
</dbReference>
<dbReference type="InterPro" id="IPR001296">
    <property type="entry name" value="Glyco_trans_1"/>
</dbReference>
<evidence type="ECO:0000313" key="4">
    <source>
        <dbReference type="Proteomes" id="UP000199758"/>
    </source>
</evidence>
<reference evidence="3 4" key="1">
    <citation type="submission" date="2016-11" db="EMBL/GenBank/DDBJ databases">
        <authorList>
            <person name="Jaros S."/>
            <person name="Januszkiewicz K."/>
            <person name="Wedrychowicz H."/>
        </authorList>
    </citation>
    <scope>NUCLEOTIDE SEQUENCE [LARGE SCALE GENOMIC DNA]</scope>
    <source>
        <strain evidence="3 4">CGMCC 1.7049</strain>
    </source>
</reference>
<name>A0A1M5N879_9GAMM</name>
<dbReference type="PANTHER" id="PTHR12526">
    <property type="entry name" value="GLYCOSYLTRANSFERASE"/>
    <property type="match status" value="1"/>
</dbReference>
<feature type="domain" description="Glycosyltransferase subfamily 4-like N-terminal" evidence="2">
    <location>
        <begin position="18"/>
        <end position="217"/>
    </location>
</feature>
<feature type="domain" description="Glycosyl transferase family 1" evidence="1">
    <location>
        <begin position="239"/>
        <end position="387"/>
    </location>
</feature>
<organism evidence="3 4">
    <name type="scientific">Hydrocarboniphaga daqingensis</name>
    <dbReference type="NCBI Taxonomy" id="490188"/>
    <lineage>
        <taxon>Bacteria</taxon>
        <taxon>Pseudomonadati</taxon>
        <taxon>Pseudomonadota</taxon>
        <taxon>Gammaproteobacteria</taxon>
        <taxon>Nevskiales</taxon>
        <taxon>Nevskiaceae</taxon>
        <taxon>Hydrocarboniphaga</taxon>
    </lineage>
</organism>
<protein>
    <submittedName>
        <fullName evidence="3">Glycosyltransferase involved in cell wall bisynthesis</fullName>
    </submittedName>
</protein>
<dbReference type="EMBL" id="FQWZ01000003">
    <property type="protein sequence ID" value="SHG85642.1"/>
    <property type="molecule type" value="Genomic_DNA"/>
</dbReference>
<dbReference type="Proteomes" id="UP000199758">
    <property type="component" value="Unassembled WGS sequence"/>
</dbReference>
<dbReference type="Gene3D" id="3.40.50.2000">
    <property type="entry name" value="Glycogen Phosphorylase B"/>
    <property type="match status" value="2"/>
</dbReference>
<evidence type="ECO:0000259" key="1">
    <source>
        <dbReference type="Pfam" id="PF00534"/>
    </source>
</evidence>
<keyword evidence="3" id="KW-0808">Transferase</keyword>
<dbReference type="GO" id="GO:1901135">
    <property type="term" value="P:carbohydrate derivative metabolic process"/>
    <property type="evidence" value="ECO:0007669"/>
    <property type="project" value="UniProtKB-ARBA"/>
</dbReference>
<accession>A0A1M5N879</accession>
<dbReference type="AlphaFoldDB" id="A0A1M5N879"/>